<dbReference type="InterPro" id="IPR052044">
    <property type="entry name" value="PKS_Associated_Protein"/>
</dbReference>
<proteinExistence type="predicted"/>
<dbReference type="SUPFAM" id="SSF51182">
    <property type="entry name" value="RmlC-like cupins"/>
    <property type="match status" value="1"/>
</dbReference>
<organism evidence="2 3">
    <name type="scientific">Paractinoplanes toevensis</name>
    <dbReference type="NCBI Taxonomy" id="571911"/>
    <lineage>
        <taxon>Bacteria</taxon>
        <taxon>Bacillati</taxon>
        <taxon>Actinomycetota</taxon>
        <taxon>Actinomycetes</taxon>
        <taxon>Micromonosporales</taxon>
        <taxon>Micromonosporaceae</taxon>
        <taxon>Paractinoplanes</taxon>
    </lineage>
</organism>
<dbReference type="InterPro" id="IPR014710">
    <property type="entry name" value="RmlC-like_jellyroll"/>
</dbReference>
<dbReference type="Proteomes" id="UP000677082">
    <property type="component" value="Unassembled WGS sequence"/>
</dbReference>
<dbReference type="EMBL" id="BOQN01000058">
    <property type="protein sequence ID" value="GIM92602.1"/>
    <property type="molecule type" value="Genomic_DNA"/>
</dbReference>
<evidence type="ECO:0000313" key="3">
    <source>
        <dbReference type="Proteomes" id="UP000677082"/>
    </source>
</evidence>
<dbReference type="PANTHER" id="PTHR36114:SF1">
    <property type="entry name" value="16.7 KDA PROTEIN IN WHIE LOCUS"/>
    <property type="match status" value="1"/>
</dbReference>
<gene>
    <name evidence="2" type="ORF">Ato02nite_043950</name>
</gene>
<sequence length="138" mass="14693">MTVLRKVAMGEIAPSRRLGAEIRFLLTAGTVGARSGFLGTMSIRDGEFVAAHLHPYSDEFVFLADGSLRLTLDGEEYTLERHEAILIPKGTAHRMHNVSGGPALVVFGVTPLAPSPEQGHVELEALPDPDAAPPRVGA</sequence>
<feature type="domain" description="Cupin type-2" evidence="1">
    <location>
        <begin position="41"/>
        <end position="106"/>
    </location>
</feature>
<dbReference type="InterPro" id="IPR013096">
    <property type="entry name" value="Cupin_2"/>
</dbReference>
<dbReference type="InterPro" id="IPR011051">
    <property type="entry name" value="RmlC_Cupin_sf"/>
</dbReference>
<evidence type="ECO:0000313" key="2">
    <source>
        <dbReference type="EMBL" id="GIM92602.1"/>
    </source>
</evidence>
<dbReference type="AlphaFoldDB" id="A0A919TC72"/>
<dbReference type="RefSeq" id="WP_213008461.1">
    <property type="nucleotide sequence ID" value="NZ_BOQN01000058.1"/>
</dbReference>
<comment type="caution">
    <text evidence="2">The sequence shown here is derived from an EMBL/GenBank/DDBJ whole genome shotgun (WGS) entry which is preliminary data.</text>
</comment>
<name>A0A919TC72_9ACTN</name>
<accession>A0A919TC72</accession>
<protein>
    <recommendedName>
        <fullName evidence="1">Cupin type-2 domain-containing protein</fullName>
    </recommendedName>
</protein>
<evidence type="ECO:0000259" key="1">
    <source>
        <dbReference type="Pfam" id="PF07883"/>
    </source>
</evidence>
<dbReference type="Pfam" id="PF07883">
    <property type="entry name" value="Cupin_2"/>
    <property type="match status" value="1"/>
</dbReference>
<keyword evidence="3" id="KW-1185">Reference proteome</keyword>
<reference evidence="2 3" key="1">
    <citation type="submission" date="2021-03" db="EMBL/GenBank/DDBJ databases">
        <title>Whole genome shotgun sequence of Actinoplanes toevensis NBRC 105298.</title>
        <authorList>
            <person name="Komaki H."/>
            <person name="Tamura T."/>
        </authorList>
    </citation>
    <scope>NUCLEOTIDE SEQUENCE [LARGE SCALE GENOMIC DNA]</scope>
    <source>
        <strain evidence="2 3">NBRC 105298</strain>
    </source>
</reference>
<dbReference type="Gene3D" id="2.60.120.10">
    <property type="entry name" value="Jelly Rolls"/>
    <property type="match status" value="1"/>
</dbReference>
<dbReference type="PANTHER" id="PTHR36114">
    <property type="entry name" value="16.7 KDA PROTEIN IN WHIE LOCUS"/>
    <property type="match status" value="1"/>
</dbReference>